<evidence type="ECO:0000256" key="10">
    <source>
        <dbReference type="PIRNR" id="PIRNR006268"/>
    </source>
</evidence>
<dbReference type="PIRSF" id="PIRSF006268">
    <property type="entry name" value="ApbE"/>
    <property type="match status" value="1"/>
</dbReference>
<evidence type="ECO:0000256" key="5">
    <source>
        <dbReference type="ARBA" id="ARBA00022723"/>
    </source>
</evidence>
<evidence type="ECO:0000256" key="1">
    <source>
        <dbReference type="ARBA" id="ARBA00011955"/>
    </source>
</evidence>
<comment type="cofactor">
    <cofactor evidence="11">
        <name>Mg(2+)</name>
        <dbReference type="ChEBI" id="CHEBI:18420"/>
    </cofactor>
    <cofactor evidence="11">
        <name>Mn(2+)</name>
        <dbReference type="ChEBI" id="CHEBI:29035"/>
    </cofactor>
    <text evidence="11">Magnesium. Can also use manganese.</text>
</comment>
<comment type="caution">
    <text evidence="12">The sequence shown here is derived from an EMBL/GenBank/DDBJ whole genome shotgun (WGS) entry which is preliminary data.</text>
</comment>
<evidence type="ECO:0000256" key="8">
    <source>
        <dbReference type="ARBA" id="ARBA00031306"/>
    </source>
</evidence>
<evidence type="ECO:0000256" key="3">
    <source>
        <dbReference type="ARBA" id="ARBA00022630"/>
    </source>
</evidence>
<dbReference type="AlphaFoldDB" id="A0A942T5W9"/>
<gene>
    <name evidence="13" type="ORF">KHB02_019205</name>
    <name evidence="12" type="ORF">KHB02_31310</name>
</gene>
<proteinExistence type="inferred from homology"/>
<protein>
    <recommendedName>
        <fullName evidence="2 10">FAD:protein FMN transferase</fullName>
        <ecNumber evidence="1 10">2.7.1.180</ecNumber>
    </recommendedName>
    <alternativeName>
        <fullName evidence="8 10">Flavin transferase</fullName>
    </alternativeName>
</protein>
<dbReference type="GO" id="GO:0046872">
    <property type="term" value="F:metal ion binding"/>
    <property type="evidence" value="ECO:0007669"/>
    <property type="project" value="UniProtKB-UniRule"/>
</dbReference>
<keyword evidence="4 10" id="KW-0808">Transferase</keyword>
<dbReference type="EMBL" id="JAGYPE010000006">
    <property type="protein sequence ID" value="MBS4185882.1"/>
    <property type="molecule type" value="Genomic_DNA"/>
</dbReference>
<feature type="binding site" evidence="11">
    <location>
        <position position="256"/>
    </location>
    <ligand>
        <name>Mg(2+)</name>
        <dbReference type="ChEBI" id="CHEBI:18420"/>
    </ligand>
</feature>
<sequence length="304" mass="33580">MKKAKLFMDTVVEIQVVMNGTASKELVETKVDRAFEAFRKVEQACSRFSPDSELMTAFRVIEKPVQISPYLFEPLKFALEMAKWTDGEFDPAIGKVMEEQGYNRHYLTGKSIETPAADSTATFRDIILDEQDHTLFLNKPLVIDLGAVAKGFAIDLAANELRDFEGFMVNAGGDLFAGGMDWNGRPWKVGIQHPLKKDQIIDVIEISNEAVCTSGSYERKNANIPGMHHIINPKTGYSPNDCVSSTIIAPFAMLADAFSTTAFLFGREKGKILIESAGLRGLFITPDLQIVKVGGTQNDSKEMA</sequence>
<reference evidence="12" key="1">
    <citation type="submission" date="2021-05" db="EMBL/GenBank/DDBJ databases">
        <title>Novel Bacillus species.</title>
        <authorList>
            <person name="Liu G."/>
        </authorList>
    </citation>
    <scope>NUCLEOTIDE SEQUENCE</scope>
    <source>
        <strain evidence="12 14">FJAT-50051</strain>
    </source>
</reference>
<feature type="binding site" evidence="11">
    <location>
        <position position="147"/>
    </location>
    <ligand>
        <name>Mg(2+)</name>
        <dbReference type="ChEBI" id="CHEBI:18420"/>
    </ligand>
</feature>
<dbReference type="RefSeq" id="WP_213145689.1">
    <property type="nucleotide sequence ID" value="NZ_JAGYPE020000040.1"/>
</dbReference>
<comment type="catalytic activity">
    <reaction evidence="9 10">
        <text>L-threonyl-[protein] + FAD = FMN-L-threonyl-[protein] + AMP + H(+)</text>
        <dbReference type="Rhea" id="RHEA:36847"/>
        <dbReference type="Rhea" id="RHEA-COMP:11060"/>
        <dbReference type="Rhea" id="RHEA-COMP:11061"/>
        <dbReference type="ChEBI" id="CHEBI:15378"/>
        <dbReference type="ChEBI" id="CHEBI:30013"/>
        <dbReference type="ChEBI" id="CHEBI:57692"/>
        <dbReference type="ChEBI" id="CHEBI:74257"/>
        <dbReference type="ChEBI" id="CHEBI:456215"/>
        <dbReference type="EC" id="2.7.1.180"/>
    </reaction>
</comment>
<comment type="similarity">
    <text evidence="10">Belongs to the ApbE family.</text>
</comment>
<dbReference type="GO" id="GO:0016740">
    <property type="term" value="F:transferase activity"/>
    <property type="evidence" value="ECO:0007669"/>
    <property type="project" value="UniProtKB-UniRule"/>
</dbReference>
<evidence type="ECO:0000256" key="2">
    <source>
        <dbReference type="ARBA" id="ARBA00016337"/>
    </source>
</evidence>
<dbReference type="Pfam" id="PF02424">
    <property type="entry name" value="ApbE"/>
    <property type="match status" value="1"/>
</dbReference>
<keyword evidence="5 10" id="KW-0479">Metal-binding</keyword>
<keyword evidence="6 10" id="KW-0274">FAD</keyword>
<accession>A0A942T5W9</accession>
<organism evidence="12">
    <name type="scientific">Neobacillus citreus</name>
    <dbReference type="NCBI Taxonomy" id="2833578"/>
    <lineage>
        <taxon>Bacteria</taxon>
        <taxon>Bacillati</taxon>
        <taxon>Bacillota</taxon>
        <taxon>Bacilli</taxon>
        <taxon>Bacillales</taxon>
        <taxon>Bacillaceae</taxon>
        <taxon>Neobacillus</taxon>
    </lineage>
</organism>
<keyword evidence="14" id="KW-1185">Reference proteome</keyword>
<dbReference type="EC" id="2.7.1.180" evidence="1 10"/>
<evidence type="ECO:0000256" key="7">
    <source>
        <dbReference type="ARBA" id="ARBA00022842"/>
    </source>
</evidence>
<name>A0A942T5W9_9BACI</name>
<evidence type="ECO:0000256" key="11">
    <source>
        <dbReference type="PIRSR" id="PIRSR006268-2"/>
    </source>
</evidence>
<evidence type="ECO:0000313" key="12">
    <source>
        <dbReference type="EMBL" id="MBS4185882.1"/>
    </source>
</evidence>
<evidence type="ECO:0000256" key="6">
    <source>
        <dbReference type="ARBA" id="ARBA00022827"/>
    </source>
</evidence>
<dbReference type="Proteomes" id="UP000677265">
    <property type="component" value="Unassembled WGS sequence"/>
</dbReference>
<keyword evidence="7 10" id="KW-0460">Magnesium</keyword>
<evidence type="ECO:0000256" key="4">
    <source>
        <dbReference type="ARBA" id="ARBA00022679"/>
    </source>
</evidence>
<dbReference type="SUPFAM" id="SSF143631">
    <property type="entry name" value="ApbE-like"/>
    <property type="match status" value="1"/>
</dbReference>
<evidence type="ECO:0000256" key="9">
    <source>
        <dbReference type="ARBA" id="ARBA00048540"/>
    </source>
</evidence>
<evidence type="ECO:0000313" key="14">
    <source>
        <dbReference type="Proteomes" id="UP000677265"/>
    </source>
</evidence>
<dbReference type="PANTHER" id="PTHR30040">
    <property type="entry name" value="THIAMINE BIOSYNTHESIS LIPOPROTEIN APBE"/>
    <property type="match status" value="1"/>
</dbReference>
<dbReference type="InterPro" id="IPR024932">
    <property type="entry name" value="ApbE"/>
</dbReference>
<dbReference type="EMBL" id="JAGYPE020000040">
    <property type="protein sequence ID" value="MCH6267653.1"/>
    <property type="molecule type" value="Genomic_DNA"/>
</dbReference>
<evidence type="ECO:0000313" key="13">
    <source>
        <dbReference type="EMBL" id="MCH6267653.1"/>
    </source>
</evidence>
<keyword evidence="3 10" id="KW-0285">Flavoprotein</keyword>
<dbReference type="Gene3D" id="3.10.520.10">
    <property type="entry name" value="ApbE-like domains"/>
    <property type="match status" value="1"/>
</dbReference>
<feature type="binding site" evidence="11">
    <location>
        <position position="260"/>
    </location>
    <ligand>
        <name>Mg(2+)</name>
        <dbReference type="ChEBI" id="CHEBI:18420"/>
    </ligand>
</feature>
<dbReference type="InterPro" id="IPR003374">
    <property type="entry name" value="ApbE-like_sf"/>
</dbReference>
<dbReference type="PANTHER" id="PTHR30040:SF2">
    <property type="entry name" value="FAD:PROTEIN FMN TRANSFERASE"/>
    <property type="match status" value="1"/>
</dbReference>